<accession>A0A3M6VH94</accession>
<evidence type="ECO:0000256" key="1">
    <source>
        <dbReference type="SAM" id="Coils"/>
    </source>
</evidence>
<keyword evidence="5" id="KW-1185">Reference proteome</keyword>
<dbReference type="AlphaFoldDB" id="A0A3M6VH94"/>
<feature type="compositionally biased region" description="Low complexity" evidence="2">
    <location>
        <begin position="10"/>
        <end position="20"/>
    </location>
</feature>
<evidence type="ECO:0000313" key="6">
    <source>
        <dbReference type="Proteomes" id="UP000286097"/>
    </source>
</evidence>
<gene>
    <name evidence="4" type="ORF">DD237_002574</name>
    <name evidence="3" type="ORF">DD238_003159</name>
</gene>
<reference evidence="5 6" key="1">
    <citation type="submission" date="2018-06" db="EMBL/GenBank/DDBJ databases">
        <title>Comparative genomics of downy mildews reveals potential adaptations to biotrophy.</title>
        <authorList>
            <person name="Fletcher K."/>
            <person name="Klosterman S.J."/>
            <person name="Derevnina L."/>
            <person name="Martin F."/>
            <person name="Koike S."/>
            <person name="Reyes Chin-Wo S."/>
            <person name="Mou B."/>
            <person name="Michelmore R."/>
        </authorList>
    </citation>
    <scope>NUCLEOTIDE SEQUENCE [LARGE SCALE GENOMIC DNA]</scope>
    <source>
        <strain evidence="4 6">R13</strain>
        <strain evidence="3 5">R14</strain>
    </source>
</reference>
<feature type="coiled-coil region" evidence="1">
    <location>
        <begin position="216"/>
        <end position="264"/>
    </location>
</feature>
<comment type="caution">
    <text evidence="3">The sequence shown here is derived from an EMBL/GenBank/DDBJ whole genome shotgun (WGS) entry which is preliminary data.</text>
</comment>
<feature type="compositionally biased region" description="Basic residues" evidence="2">
    <location>
        <begin position="306"/>
        <end position="316"/>
    </location>
</feature>
<feature type="region of interest" description="Disordered" evidence="2">
    <location>
        <begin position="1"/>
        <end position="20"/>
    </location>
</feature>
<name>A0A3M6VH94_9STRA</name>
<sequence>MTLPPEEEMTSPPSSPTNSMALIVKDDDAPVTINARDSDLELHLLQTFVTATSQQLVQSYRSLKHVSRVTHLIATMTESLMSRSGLVALVQLLFHQYMRLGHPLVQQVDEAMGKRVIDAVVSILMLSEQQPVHQSGILALEVDPDNNNKKKKDMQVHEELSAVTKLSYEERFQALLLGQVPRMEQVLVQARLEALEEAARQDPQPVVMELKDFVPVDEVTRLKEESKEQLHEAAMEAAHLRSQMMELTEEKQKLEQRLTDLFNYQESERGQRFQKMEEDLARTKLEASQKAYDFAKLELFVNELKRKKHKKKSKSHKGGDNESNTSESAPPSSVAEKRSDRGHEGKRSRRSSNAAA</sequence>
<evidence type="ECO:0000313" key="3">
    <source>
        <dbReference type="EMBL" id="RMX66029.1"/>
    </source>
</evidence>
<keyword evidence="1" id="KW-0175">Coiled coil</keyword>
<proteinExistence type="predicted"/>
<organism evidence="3 5">
    <name type="scientific">Peronospora effusa</name>
    <dbReference type="NCBI Taxonomy" id="542832"/>
    <lineage>
        <taxon>Eukaryota</taxon>
        <taxon>Sar</taxon>
        <taxon>Stramenopiles</taxon>
        <taxon>Oomycota</taxon>
        <taxon>Peronosporomycetes</taxon>
        <taxon>Peronosporales</taxon>
        <taxon>Peronosporaceae</taxon>
        <taxon>Peronospora</taxon>
    </lineage>
</organism>
<evidence type="ECO:0000313" key="5">
    <source>
        <dbReference type="Proteomes" id="UP000282087"/>
    </source>
</evidence>
<dbReference type="Proteomes" id="UP000286097">
    <property type="component" value="Unassembled WGS sequence"/>
</dbReference>
<dbReference type="EMBL" id="QKXF01000154">
    <property type="protein sequence ID" value="RQM15510.1"/>
    <property type="molecule type" value="Genomic_DNA"/>
</dbReference>
<evidence type="ECO:0000313" key="4">
    <source>
        <dbReference type="EMBL" id="RQM15510.1"/>
    </source>
</evidence>
<feature type="compositionally biased region" description="Basic and acidic residues" evidence="2">
    <location>
        <begin position="335"/>
        <end position="345"/>
    </location>
</feature>
<dbReference type="Proteomes" id="UP000282087">
    <property type="component" value="Unassembled WGS sequence"/>
</dbReference>
<feature type="compositionally biased region" description="Polar residues" evidence="2">
    <location>
        <begin position="321"/>
        <end position="331"/>
    </location>
</feature>
<dbReference type="VEuPathDB" id="FungiDB:DD237_002574"/>
<protein>
    <submittedName>
        <fullName evidence="3">Uncharacterized protein</fullName>
    </submittedName>
</protein>
<evidence type="ECO:0000256" key="2">
    <source>
        <dbReference type="SAM" id="MobiDB-lite"/>
    </source>
</evidence>
<dbReference type="EMBL" id="QLLG01000219">
    <property type="protein sequence ID" value="RMX66029.1"/>
    <property type="molecule type" value="Genomic_DNA"/>
</dbReference>
<feature type="region of interest" description="Disordered" evidence="2">
    <location>
        <begin position="306"/>
        <end position="356"/>
    </location>
</feature>